<dbReference type="Gene3D" id="3.40.630.30">
    <property type="match status" value="1"/>
</dbReference>
<dbReference type="EMBL" id="SJDL01000044">
    <property type="protein sequence ID" value="TBW48973.1"/>
    <property type="molecule type" value="Genomic_DNA"/>
</dbReference>
<dbReference type="InterPro" id="IPR016181">
    <property type="entry name" value="Acyl_CoA_acyltransferase"/>
</dbReference>
<accession>A0ABY1ZEU8</accession>
<evidence type="ECO:0000313" key="5">
    <source>
        <dbReference type="Proteomes" id="UP000313645"/>
    </source>
</evidence>
<keyword evidence="1" id="KW-0808">Transferase</keyword>
<dbReference type="NCBIfam" id="NF040504">
    <property type="entry name" value="resist_ArsN1b"/>
    <property type="match status" value="1"/>
</dbReference>
<keyword evidence="5" id="KW-1185">Reference proteome</keyword>
<dbReference type="InterPro" id="IPR000182">
    <property type="entry name" value="GNAT_dom"/>
</dbReference>
<dbReference type="RefSeq" id="WP_131483742.1">
    <property type="nucleotide sequence ID" value="NZ_SJDL01000044.1"/>
</dbReference>
<evidence type="ECO:0000259" key="3">
    <source>
        <dbReference type="PROSITE" id="PS51186"/>
    </source>
</evidence>
<feature type="domain" description="N-acetyltransferase" evidence="3">
    <location>
        <begin position="1"/>
        <end position="153"/>
    </location>
</feature>
<protein>
    <submittedName>
        <fullName evidence="4">N-acetyltransferase family protein</fullName>
    </submittedName>
</protein>
<keyword evidence="2" id="KW-0012">Acyltransferase</keyword>
<sequence>MIRNATIEDAARIAEIYNHYIEQTVITFEEEPVAADTMAGRIRGCQEHGLPWLVLEAAGQVTGFAYAVEWRARPAYRYSVEVTVYLDRAQIRRGQGTRLYEALFADLRERGIHTVIGLIALPNDASVALHERMGMDKVAHLSEVGFKFGRWLDVGYWQGTLQTP</sequence>
<proteinExistence type="predicted"/>
<evidence type="ECO:0000256" key="2">
    <source>
        <dbReference type="ARBA" id="ARBA00023315"/>
    </source>
</evidence>
<organism evidence="4 5">
    <name type="scientific">Marinobacter halodurans</name>
    <dbReference type="NCBI Taxonomy" id="2528979"/>
    <lineage>
        <taxon>Bacteria</taxon>
        <taxon>Pseudomonadati</taxon>
        <taxon>Pseudomonadota</taxon>
        <taxon>Gammaproteobacteria</taxon>
        <taxon>Pseudomonadales</taxon>
        <taxon>Marinobacteraceae</taxon>
        <taxon>Marinobacter</taxon>
    </lineage>
</organism>
<dbReference type="Pfam" id="PF13420">
    <property type="entry name" value="Acetyltransf_4"/>
    <property type="match status" value="1"/>
</dbReference>
<dbReference type="Proteomes" id="UP000313645">
    <property type="component" value="Unassembled WGS sequence"/>
</dbReference>
<reference evidence="4 5" key="1">
    <citation type="submission" date="2019-02" db="EMBL/GenBank/DDBJ databases">
        <title>Marinobacter halodurans sp. nov., a marine bacterium isolated from sea tidal flat.</title>
        <authorList>
            <person name="Yoo Y."/>
            <person name="Lee D.W."/>
            <person name="Kim B.S."/>
            <person name="Kim J.-J."/>
        </authorList>
    </citation>
    <scope>NUCLEOTIDE SEQUENCE [LARGE SCALE GENOMIC DNA]</scope>
    <source>
        <strain evidence="4 5">YJ-S3-2</strain>
    </source>
</reference>
<evidence type="ECO:0000256" key="1">
    <source>
        <dbReference type="ARBA" id="ARBA00022679"/>
    </source>
</evidence>
<evidence type="ECO:0000313" key="4">
    <source>
        <dbReference type="EMBL" id="TBW48973.1"/>
    </source>
</evidence>
<name>A0ABY1ZEU8_9GAMM</name>
<gene>
    <name evidence="4" type="ORF">EZI54_20380</name>
</gene>
<dbReference type="PROSITE" id="PS51186">
    <property type="entry name" value="GNAT"/>
    <property type="match status" value="1"/>
</dbReference>
<comment type="caution">
    <text evidence="4">The sequence shown here is derived from an EMBL/GenBank/DDBJ whole genome shotgun (WGS) entry which is preliminary data.</text>
</comment>
<dbReference type="PANTHER" id="PTHR43072:SF23">
    <property type="entry name" value="UPF0039 PROTEIN C11D3.02C"/>
    <property type="match status" value="1"/>
</dbReference>
<dbReference type="SUPFAM" id="SSF55729">
    <property type="entry name" value="Acyl-CoA N-acyltransferases (Nat)"/>
    <property type="match status" value="1"/>
</dbReference>
<dbReference type="PANTHER" id="PTHR43072">
    <property type="entry name" value="N-ACETYLTRANSFERASE"/>
    <property type="match status" value="1"/>
</dbReference>